<feature type="transmembrane region" description="Helical" evidence="1">
    <location>
        <begin position="165"/>
        <end position="184"/>
    </location>
</feature>
<keyword evidence="3" id="KW-1185">Reference proteome</keyword>
<name>A0ABV4WLD9_9CYAN</name>
<feature type="transmembrane region" description="Helical" evidence="1">
    <location>
        <begin position="120"/>
        <end position="144"/>
    </location>
</feature>
<dbReference type="EMBL" id="JBHFNT010000126">
    <property type="protein sequence ID" value="MFB2835888.1"/>
    <property type="molecule type" value="Genomic_DNA"/>
</dbReference>
<sequence length="269" mass="29462">MQVIFGNIMAIYRRELQSYFASPLAYAIACVFWIISGLFFVYILLDPQQGLISQVAFRDQQLGANAPPVDLPYTFQQIFLGSVMSSLALFVLPMLSMGLYAEERKRGTLELLATSPITNWSVAVGKLLGALTFFIFMISPLWLYEAIAFSSSTPPIQPILPMMGFLALILLAASVLSLGMFISSLTDSTLLAAVFTFVLIMSLWILDLIGKSISGPVGAALTHLSLLTHFSTLVQGIVDSSSIILFASYIILGIFLTAQSVDTFRFQRS</sequence>
<keyword evidence="1" id="KW-0812">Transmembrane</keyword>
<keyword evidence="1" id="KW-0472">Membrane</keyword>
<feature type="transmembrane region" description="Helical" evidence="1">
    <location>
        <begin position="78"/>
        <end position="100"/>
    </location>
</feature>
<evidence type="ECO:0000256" key="1">
    <source>
        <dbReference type="SAM" id="Phobius"/>
    </source>
</evidence>
<dbReference type="RefSeq" id="WP_413278288.1">
    <property type="nucleotide sequence ID" value="NZ_JBHFNT010000126.1"/>
</dbReference>
<comment type="caution">
    <text evidence="2">The sequence shown here is derived from an EMBL/GenBank/DDBJ whole genome shotgun (WGS) entry which is preliminary data.</text>
</comment>
<organism evidence="2 3">
    <name type="scientific">Floridaenema evergladense BLCC-F167</name>
    <dbReference type="NCBI Taxonomy" id="3153639"/>
    <lineage>
        <taxon>Bacteria</taxon>
        <taxon>Bacillati</taxon>
        <taxon>Cyanobacteriota</taxon>
        <taxon>Cyanophyceae</taxon>
        <taxon>Oscillatoriophycideae</taxon>
        <taxon>Aerosakkonematales</taxon>
        <taxon>Aerosakkonemataceae</taxon>
        <taxon>Floridanema</taxon>
        <taxon>Floridanema evergladense</taxon>
    </lineage>
</organism>
<keyword evidence="1" id="KW-1133">Transmembrane helix</keyword>
<dbReference type="PANTHER" id="PTHR43471">
    <property type="entry name" value="ABC TRANSPORTER PERMEASE"/>
    <property type="match status" value="1"/>
</dbReference>
<dbReference type="Proteomes" id="UP001576780">
    <property type="component" value="Unassembled WGS sequence"/>
</dbReference>
<feature type="transmembrane region" description="Helical" evidence="1">
    <location>
        <begin position="190"/>
        <end position="210"/>
    </location>
</feature>
<dbReference type="Pfam" id="PF12679">
    <property type="entry name" value="ABC2_membrane_2"/>
    <property type="match status" value="1"/>
</dbReference>
<feature type="transmembrane region" description="Helical" evidence="1">
    <location>
        <begin position="24"/>
        <end position="45"/>
    </location>
</feature>
<feature type="transmembrane region" description="Helical" evidence="1">
    <location>
        <begin position="243"/>
        <end position="261"/>
    </location>
</feature>
<evidence type="ECO:0000313" key="2">
    <source>
        <dbReference type="EMBL" id="MFB2835888.1"/>
    </source>
</evidence>
<evidence type="ECO:0000313" key="3">
    <source>
        <dbReference type="Proteomes" id="UP001576780"/>
    </source>
</evidence>
<protein>
    <submittedName>
        <fullName evidence="2">ABC transporter permease</fullName>
    </submittedName>
</protein>
<accession>A0ABV4WLD9</accession>
<proteinExistence type="predicted"/>
<reference evidence="2 3" key="1">
    <citation type="submission" date="2024-09" db="EMBL/GenBank/DDBJ databases">
        <title>Floridaenema gen nov. (Aerosakkonemataceae, Aerosakkonematales ord. nov., Cyanobacteria) from benthic tropical and subtropical fresh waters, with the description of four new species.</title>
        <authorList>
            <person name="Moretto J.A."/>
            <person name="Berthold D.E."/>
            <person name="Lefler F.W."/>
            <person name="Huang I.-S."/>
            <person name="Laughinghouse H. IV."/>
        </authorList>
    </citation>
    <scope>NUCLEOTIDE SEQUENCE [LARGE SCALE GENOMIC DNA]</scope>
    <source>
        <strain evidence="2 3">BLCC-F167</strain>
    </source>
</reference>
<gene>
    <name evidence="2" type="ORF">ACE1CA_15265</name>
</gene>